<dbReference type="Gene3D" id="3.40.50.720">
    <property type="entry name" value="NAD(P)-binding Rossmann-like Domain"/>
    <property type="match status" value="1"/>
</dbReference>
<keyword evidence="6" id="KW-1185">Reference proteome</keyword>
<reference evidence="5 6" key="1">
    <citation type="submission" date="2018-10" db="EMBL/GenBank/DDBJ databases">
        <title>Genome sequencing of Pedobacter jejuensis TNB23.</title>
        <authorList>
            <person name="Cho Y.-J."/>
            <person name="Cho A."/>
            <person name="Kim O.-S."/>
        </authorList>
    </citation>
    <scope>NUCLEOTIDE SEQUENCE [LARGE SCALE GENOMIC DNA]</scope>
    <source>
        <strain evidence="5 6">TNB23</strain>
    </source>
</reference>
<dbReference type="CDD" id="cd05324">
    <property type="entry name" value="carb_red_PTCR-like_SDR_c"/>
    <property type="match status" value="1"/>
</dbReference>
<gene>
    <name evidence="5" type="ORF">D7004_13265</name>
</gene>
<comment type="caution">
    <text evidence="5">The sequence shown here is derived from an EMBL/GenBank/DDBJ whole genome shotgun (WGS) entry which is preliminary data.</text>
</comment>
<organism evidence="5 6">
    <name type="scientific">Pedobacter jejuensis</name>
    <dbReference type="NCBI Taxonomy" id="1268550"/>
    <lineage>
        <taxon>Bacteria</taxon>
        <taxon>Pseudomonadati</taxon>
        <taxon>Bacteroidota</taxon>
        <taxon>Sphingobacteriia</taxon>
        <taxon>Sphingobacteriales</taxon>
        <taxon>Sphingobacteriaceae</taxon>
        <taxon>Pedobacter</taxon>
    </lineage>
</organism>
<dbReference type="PRINTS" id="PR00080">
    <property type="entry name" value="SDRFAMILY"/>
</dbReference>
<name>A0A3N0BTU3_9SPHI</name>
<evidence type="ECO:0000256" key="4">
    <source>
        <dbReference type="RuleBase" id="RU000363"/>
    </source>
</evidence>
<proteinExistence type="inferred from homology"/>
<evidence type="ECO:0000313" key="6">
    <source>
        <dbReference type="Proteomes" id="UP000274046"/>
    </source>
</evidence>
<evidence type="ECO:0000256" key="2">
    <source>
        <dbReference type="ARBA" id="ARBA00022857"/>
    </source>
</evidence>
<dbReference type="GO" id="GO:0016616">
    <property type="term" value="F:oxidoreductase activity, acting on the CH-OH group of donors, NAD or NADP as acceptor"/>
    <property type="evidence" value="ECO:0007669"/>
    <property type="project" value="InterPro"/>
</dbReference>
<accession>A0A3N0BTU3</accession>
<dbReference type="EMBL" id="RBEE01000023">
    <property type="protein sequence ID" value="RNL52513.1"/>
    <property type="molecule type" value="Genomic_DNA"/>
</dbReference>
<evidence type="ECO:0000313" key="5">
    <source>
        <dbReference type="EMBL" id="RNL52513.1"/>
    </source>
</evidence>
<dbReference type="OrthoDB" id="5786478at2"/>
<dbReference type="PANTHER" id="PTHR43490:SF99">
    <property type="entry name" value="SHORT-CHAIN DEHYDROGENASE_REDUCTASE"/>
    <property type="match status" value="1"/>
</dbReference>
<dbReference type="SUPFAM" id="SSF51735">
    <property type="entry name" value="NAD(P)-binding Rossmann-fold domains"/>
    <property type="match status" value="1"/>
</dbReference>
<sequence>MKKKVLITGGNKGIGFETAKQLLAKDYYVYIGCRNKAKAADAIEELNKLGYADVEAIDLDVTDENAIMKVANEITELDVLINNAGIPGDFPQNASDTSQETLRKVFDTNFFGLIQLTQTFIPALKKSAAPIIVNVSSDLGSLGNHTNPEWEHYEVKPLAYCASKTALNAFTVMLAYEFKDTNFKINSVNPGYTKTDFNNNQGPKSVEDAAELIVQYAVLDENGSTGKFFSDNGESPW</sequence>
<dbReference type="RefSeq" id="WP_123206316.1">
    <property type="nucleotide sequence ID" value="NZ_RBEE01000023.1"/>
</dbReference>
<keyword evidence="3" id="KW-0560">Oxidoreductase</keyword>
<evidence type="ECO:0000256" key="1">
    <source>
        <dbReference type="ARBA" id="ARBA00006484"/>
    </source>
</evidence>
<evidence type="ECO:0000256" key="3">
    <source>
        <dbReference type="ARBA" id="ARBA00023002"/>
    </source>
</evidence>
<dbReference type="PRINTS" id="PR00081">
    <property type="entry name" value="GDHRDH"/>
</dbReference>
<dbReference type="InterPro" id="IPR002347">
    <property type="entry name" value="SDR_fam"/>
</dbReference>
<dbReference type="Pfam" id="PF00106">
    <property type="entry name" value="adh_short"/>
    <property type="match status" value="1"/>
</dbReference>
<keyword evidence="2" id="KW-0521">NADP</keyword>
<dbReference type="InterPro" id="IPR045313">
    <property type="entry name" value="CBR1-like"/>
</dbReference>
<dbReference type="Proteomes" id="UP000274046">
    <property type="component" value="Unassembled WGS sequence"/>
</dbReference>
<dbReference type="PANTHER" id="PTHR43490">
    <property type="entry name" value="(+)-NEOMENTHOL DEHYDROGENASE"/>
    <property type="match status" value="1"/>
</dbReference>
<protein>
    <submittedName>
        <fullName evidence="5">SDR family oxidoreductase</fullName>
    </submittedName>
</protein>
<comment type="similarity">
    <text evidence="1 4">Belongs to the short-chain dehydrogenases/reductases (SDR) family.</text>
</comment>
<dbReference type="AlphaFoldDB" id="A0A3N0BTU3"/>
<dbReference type="InterPro" id="IPR036291">
    <property type="entry name" value="NAD(P)-bd_dom_sf"/>
</dbReference>